<evidence type="ECO:0000313" key="2">
    <source>
        <dbReference type="EMBL" id="XCB20344.1"/>
    </source>
</evidence>
<name>A0AAU7YVE3_9BACT</name>
<dbReference type="AlphaFoldDB" id="A0AAU7YVE3"/>
<dbReference type="EMBL" id="CP132937">
    <property type="protein sequence ID" value="XCB20344.1"/>
    <property type="molecule type" value="Genomic_DNA"/>
</dbReference>
<geneLocation type="plasmid" evidence="2">
    <name>unnamed</name>
</geneLocation>
<sequence>MLPAPSPPWSSRMPSSSQKPDEPQRTEQQQKLRIIARQKRLVTDANKLLLLATDLKAQVDKPSTDTLSVDMIKRADEIERLARGVKNQMKR</sequence>
<reference evidence="2" key="1">
    <citation type="submission" date="2023-08" db="EMBL/GenBank/DDBJ databases">
        <authorList>
            <person name="Messyasz A."/>
            <person name="Mannisto M.K."/>
            <person name="Kerkhof L.J."/>
            <person name="Haggblom M."/>
        </authorList>
    </citation>
    <scope>NUCLEOTIDE SEQUENCE</scope>
    <source>
        <strain evidence="2">M8UP39</strain>
        <plasmid evidence="2">unnamed</plasmid>
    </source>
</reference>
<protein>
    <submittedName>
        <fullName evidence="2">Uncharacterized protein</fullName>
    </submittedName>
</protein>
<feature type="compositionally biased region" description="Low complexity" evidence="1">
    <location>
        <begin position="9"/>
        <end position="18"/>
    </location>
</feature>
<reference evidence="2" key="2">
    <citation type="journal article" date="2024" name="Environ. Microbiol.">
        <title>Genome analysis and description of Tunturibacter gen. nov. expands the diversity of Terriglobia in tundra soils.</title>
        <authorList>
            <person name="Messyasz A."/>
            <person name="Mannisto M.K."/>
            <person name="Kerkhof L.J."/>
            <person name="Haggblom M.M."/>
        </authorList>
    </citation>
    <scope>NUCLEOTIDE SEQUENCE</scope>
    <source>
        <strain evidence="2">M8UP39</strain>
    </source>
</reference>
<feature type="compositionally biased region" description="Basic and acidic residues" evidence="1">
    <location>
        <begin position="19"/>
        <end position="30"/>
    </location>
</feature>
<gene>
    <name evidence="2" type="ORF">RBB81_00540</name>
</gene>
<organism evidence="2">
    <name type="scientific">Tunturiibacter gelidiferens</name>
    <dbReference type="NCBI Taxonomy" id="3069689"/>
    <lineage>
        <taxon>Bacteria</taxon>
        <taxon>Pseudomonadati</taxon>
        <taxon>Acidobacteriota</taxon>
        <taxon>Terriglobia</taxon>
        <taxon>Terriglobales</taxon>
        <taxon>Acidobacteriaceae</taxon>
        <taxon>Tunturiibacter</taxon>
    </lineage>
</organism>
<dbReference type="KEGG" id="tgi:RBB81_00540"/>
<keyword evidence="2" id="KW-0614">Plasmid</keyword>
<evidence type="ECO:0000256" key="1">
    <source>
        <dbReference type="SAM" id="MobiDB-lite"/>
    </source>
</evidence>
<accession>A0AAU7YVE3</accession>
<proteinExistence type="predicted"/>
<dbReference type="RefSeq" id="WP_353070798.1">
    <property type="nucleotide sequence ID" value="NZ_CP132937.1"/>
</dbReference>
<feature type="region of interest" description="Disordered" evidence="1">
    <location>
        <begin position="1"/>
        <end position="30"/>
    </location>
</feature>